<name>A0A2B4SZQ4_STYPI</name>
<reference evidence="4" key="1">
    <citation type="journal article" date="2017" name="bioRxiv">
        <title>Comparative analysis of the genomes of Stylophora pistillata and Acropora digitifera provides evidence for extensive differences between species of corals.</title>
        <authorList>
            <person name="Voolstra C.R."/>
            <person name="Li Y."/>
            <person name="Liew Y.J."/>
            <person name="Baumgarten S."/>
            <person name="Zoccola D."/>
            <person name="Flot J.-F."/>
            <person name="Tambutte S."/>
            <person name="Allemand D."/>
            <person name="Aranda M."/>
        </authorList>
    </citation>
    <scope>NUCLEOTIDE SEQUENCE [LARGE SCALE GENOMIC DNA]</scope>
</reference>
<proteinExistence type="predicted"/>
<accession>A0A2B4SZQ4</accession>
<dbReference type="OrthoDB" id="5986496at2759"/>
<evidence type="ECO:0000313" key="3">
    <source>
        <dbReference type="EMBL" id="PFX34028.1"/>
    </source>
</evidence>
<comment type="caution">
    <text evidence="3">The sequence shown here is derived from an EMBL/GenBank/DDBJ whole genome shotgun (WGS) entry which is preliminary data.</text>
</comment>
<gene>
    <name evidence="3" type="ORF">AWC38_SpisGene1156</name>
</gene>
<dbReference type="EMBL" id="LSMT01000007">
    <property type="protein sequence ID" value="PFX34028.1"/>
    <property type="molecule type" value="Genomic_DNA"/>
</dbReference>
<keyword evidence="4" id="KW-1185">Reference proteome</keyword>
<sequence>MSELRQYSLQQSKSLRWISILLAAILIAVGIHSYVLIRRDCIEQSLSTELKEMRKMVEELSSKVAKTEAENENLREELSNTEISRLRRSNRHRKHKNHSNCCHSFERCMKRHKTAEEGLNCTSVRKCQPKAFMHMSTIILGQHGINGSPTLLHWHSYDPLQPNKIKSRRDKELLFTLGGWYSVYLNLRVSEKITAVKVVNVSATGHPALMSFTPIPSNDSRDIYFGTVHISRLLKIPGNTKLSVQVVFKTEENVKVTHEKLFPNYNSGSRKTEDNFGAFLVS</sequence>
<keyword evidence="2" id="KW-0472">Membrane</keyword>
<dbReference type="Proteomes" id="UP000225706">
    <property type="component" value="Unassembled WGS sequence"/>
</dbReference>
<feature type="transmembrane region" description="Helical" evidence="2">
    <location>
        <begin position="15"/>
        <end position="37"/>
    </location>
</feature>
<dbReference type="AlphaFoldDB" id="A0A2B4SZQ4"/>
<organism evidence="3 4">
    <name type="scientific">Stylophora pistillata</name>
    <name type="common">Smooth cauliflower coral</name>
    <dbReference type="NCBI Taxonomy" id="50429"/>
    <lineage>
        <taxon>Eukaryota</taxon>
        <taxon>Metazoa</taxon>
        <taxon>Cnidaria</taxon>
        <taxon>Anthozoa</taxon>
        <taxon>Hexacorallia</taxon>
        <taxon>Scleractinia</taxon>
        <taxon>Astrocoeniina</taxon>
        <taxon>Pocilloporidae</taxon>
        <taxon>Stylophora</taxon>
    </lineage>
</organism>
<keyword evidence="2" id="KW-1133">Transmembrane helix</keyword>
<protein>
    <submittedName>
        <fullName evidence="3">Uncharacterized protein</fullName>
    </submittedName>
</protein>
<evidence type="ECO:0000256" key="2">
    <source>
        <dbReference type="SAM" id="Phobius"/>
    </source>
</evidence>
<feature type="coiled-coil region" evidence="1">
    <location>
        <begin position="43"/>
        <end position="84"/>
    </location>
</feature>
<keyword evidence="2" id="KW-0812">Transmembrane</keyword>
<evidence type="ECO:0000256" key="1">
    <source>
        <dbReference type="SAM" id="Coils"/>
    </source>
</evidence>
<keyword evidence="1" id="KW-0175">Coiled coil</keyword>
<evidence type="ECO:0000313" key="4">
    <source>
        <dbReference type="Proteomes" id="UP000225706"/>
    </source>
</evidence>